<dbReference type="SMART" id="SM00471">
    <property type="entry name" value="HDc"/>
    <property type="match status" value="1"/>
</dbReference>
<dbReference type="PANTHER" id="PTHR33594:SF1">
    <property type="entry name" value="HD_PDEASE DOMAIN-CONTAINING PROTEIN"/>
    <property type="match status" value="1"/>
</dbReference>
<dbReference type="PANTHER" id="PTHR33594">
    <property type="entry name" value="SUPERFAMILY HYDROLASE, PUTATIVE (AFU_ORTHOLOGUE AFUA_1G03035)-RELATED"/>
    <property type="match status" value="1"/>
</dbReference>
<sequence length="228" mass="25937">MTDEQFRYIEDYMLLCMKDSAHDRDHIYRVLYVALDIASYEEHVDYDVLIAACLLHDIGREEQFLDPAVDHALAGGEKAYDFLRFNGWEEAPAQHVKACIETHRYRTDRLPQSLEAKIVYDADKIDATGTLGIARTISYRADRAEPLYTLAPDGTVSDGSADSAPSFLQEYKFKLEKLYGKFYTKRAAALMVPRQKSAADFYRSMLAEIKSSYDPGRSLLREVLEAGP</sequence>
<dbReference type="InterPro" id="IPR003607">
    <property type="entry name" value="HD/PDEase_dom"/>
</dbReference>
<dbReference type="CDD" id="cd00077">
    <property type="entry name" value="HDc"/>
    <property type="match status" value="1"/>
</dbReference>
<dbReference type="STRING" id="1123282.SAMN02745823_02951"/>
<reference evidence="2 3" key="1">
    <citation type="submission" date="2016-11" db="EMBL/GenBank/DDBJ databases">
        <authorList>
            <person name="Jaros S."/>
            <person name="Januszkiewicz K."/>
            <person name="Wedrychowicz H."/>
        </authorList>
    </citation>
    <scope>NUCLEOTIDE SEQUENCE [LARGE SCALE GENOMIC DNA]</scope>
    <source>
        <strain evidence="2 3">DSM 10068</strain>
    </source>
</reference>
<gene>
    <name evidence="2" type="ORF">SAMN02745823_02951</name>
</gene>
<dbReference type="RefSeq" id="WP_073080513.1">
    <property type="nucleotide sequence ID" value="NZ_FQXV01000011.1"/>
</dbReference>
<dbReference type="AlphaFoldDB" id="A0A1M5YYJ2"/>
<dbReference type="InterPro" id="IPR006674">
    <property type="entry name" value="HD_domain"/>
</dbReference>
<evidence type="ECO:0000313" key="2">
    <source>
        <dbReference type="EMBL" id="SHI16603.1"/>
    </source>
</evidence>
<organism evidence="2 3">
    <name type="scientific">Sporobacter termitidis DSM 10068</name>
    <dbReference type="NCBI Taxonomy" id="1123282"/>
    <lineage>
        <taxon>Bacteria</taxon>
        <taxon>Bacillati</taxon>
        <taxon>Bacillota</taxon>
        <taxon>Clostridia</taxon>
        <taxon>Eubacteriales</taxon>
        <taxon>Oscillospiraceae</taxon>
        <taxon>Sporobacter</taxon>
    </lineage>
</organism>
<feature type="domain" description="HD/PDEase" evidence="1">
    <location>
        <begin position="19"/>
        <end position="137"/>
    </location>
</feature>
<protein>
    <recommendedName>
        <fullName evidence="1">HD/PDEase domain-containing protein</fullName>
    </recommendedName>
</protein>
<dbReference type="Proteomes" id="UP000183995">
    <property type="component" value="Unassembled WGS sequence"/>
</dbReference>
<dbReference type="SUPFAM" id="SSF109604">
    <property type="entry name" value="HD-domain/PDEase-like"/>
    <property type="match status" value="1"/>
</dbReference>
<name>A0A1M5YYJ2_9FIRM</name>
<dbReference type="OrthoDB" id="9797344at2"/>
<proteinExistence type="predicted"/>
<dbReference type="Pfam" id="PF01966">
    <property type="entry name" value="HD"/>
    <property type="match status" value="1"/>
</dbReference>
<evidence type="ECO:0000259" key="1">
    <source>
        <dbReference type="SMART" id="SM00471"/>
    </source>
</evidence>
<keyword evidence="3" id="KW-1185">Reference proteome</keyword>
<evidence type="ECO:0000313" key="3">
    <source>
        <dbReference type="Proteomes" id="UP000183995"/>
    </source>
</evidence>
<dbReference type="EMBL" id="FQXV01000011">
    <property type="protein sequence ID" value="SHI16603.1"/>
    <property type="molecule type" value="Genomic_DNA"/>
</dbReference>
<dbReference type="Gene3D" id="1.10.3210.50">
    <property type="match status" value="1"/>
</dbReference>
<accession>A0A1M5YYJ2</accession>